<evidence type="ECO:0000256" key="1">
    <source>
        <dbReference type="SAM" id="Phobius"/>
    </source>
</evidence>
<dbReference type="Gene3D" id="3.30.2010.10">
    <property type="entry name" value="Metalloproteases ('zincins'), catalytic domain"/>
    <property type="match status" value="1"/>
</dbReference>
<keyword evidence="1" id="KW-0812">Transmembrane</keyword>
<sequence>MHLNETTLVQLVWQQVWQCSLLVLAVYLLCKLFRFRRAHLTFLLWFLVLIKFMTPPLWSSSSGLFCWVQESLQQSAPADPAGTEQWGLTLTESIRQSLGDDLSQLPALDSHARRTKITVHNGAAQATGNRAPKTATVLPAIENQKPELHTSAWTLFNLLLCLWLGIAALILTVMGVRYGRCWIMLRRTGTQTHPELESLLARLCDELHLKRRVRLVVTNSRLGPAVIGLFRPLIVLPTVITNARTVAELELILAHELIHIRRGDLWFGLFQLLTSVVWWFHPLVWFTGRRLKLEIEQCCDEEVLAGLNCDPRVYAGCLLEVLELKQTLNAVPVVPGVRPVEITSKRLERIMKLGQGCQKRTPWWCWILFVMLAAVVLPGAAFVVTAANPEVETSLHQSEQTRSAIQRTSTKHAIETEQQTADFVPFYDKFEMLKSNKVFRQLYSSDIPYFSSEIDIQDWISRTARIRAYPIKELLEKARNTVGTIQAEQFLEKKINTRARELGELAEVNGKPKLRDSTPIYFGESQIPLKDERKPYWIRRIGGVHIRNDQLFVWGQDPAYHEQVEQVLAELAAEEITPLELKMKFIAVPRSLLEQISSKRKNVKVFQVKQIPVVAEDEKSGELVSVGAEAISRPSLICEVFDEKRFKEVQQLIAIMANTETLSAPRVRFMDGQSVQFETKQRSVYETKFAGAGQHDSVANYTVGLATDVTYFESKGINQRGMLNYRITLSENEGLTKQKVLNQKTGQEQEIEVPLIRESLFKDVNLMKPGQVLLVGGLDLHQETEVPKVLLVMFQLEKVNPVEAGQVLHGVGVDSDAGVMGWTQLDESNFKNEEPLLLQIYPVADLVVPVPRKFFIPGKKPGPAPPVPQPRFEPLIELIKQNVTPEAWDESRKDYSSIRPYPEMLALVVRHTRAGHEQLAELLMKLRAVQDVMLQLNLNVVSADDLQAWLKEWDLSQSPDARHLLKQLQTQNLDEGIVIDAKQVELIKQMSEQGKGVNRLQLSRLTLFNGQSAELSLFGEPPPHEKTEYQVQVRPELLKDENIQLSFAINAKDALDALSHLKIIKIPQGKSMLVDVTEHITKEESSFMFSQWARQTRLDNPQKTKRCFLLVTPSVLKVSEAAEQRMTFPQPIP</sequence>
<protein>
    <submittedName>
        <fullName evidence="3">Regulatory protein BlaR1</fullName>
    </submittedName>
</protein>
<feature type="transmembrane region" description="Helical" evidence="1">
    <location>
        <begin position="12"/>
        <end position="30"/>
    </location>
</feature>
<keyword evidence="1" id="KW-0472">Membrane</keyword>
<name>A0A518IK19_9PLAN</name>
<evidence type="ECO:0000313" key="3">
    <source>
        <dbReference type="EMBL" id="QDV53409.1"/>
    </source>
</evidence>
<feature type="transmembrane region" description="Helical" evidence="1">
    <location>
        <begin position="155"/>
        <end position="176"/>
    </location>
</feature>
<dbReference type="Proteomes" id="UP000318313">
    <property type="component" value="Chromosome"/>
</dbReference>
<dbReference type="RefSeq" id="WP_145312911.1">
    <property type="nucleotide sequence ID" value="NZ_CP037452.1"/>
</dbReference>
<keyword evidence="4" id="KW-1185">Reference proteome</keyword>
<proteinExistence type="predicted"/>
<dbReference type="AlphaFoldDB" id="A0A518IK19"/>
<reference evidence="3 4" key="1">
    <citation type="submission" date="2019-03" db="EMBL/GenBank/DDBJ databases">
        <title>Deep-cultivation of Planctomycetes and their phenomic and genomic characterization uncovers novel biology.</title>
        <authorList>
            <person name="Wiegand S."/>
            <person name="Jogler M."/>
            <person name="Boedeker C."/>
            <person name="Pinto D."/>
            <person name="Vollmers J."/>
            <person name="Rivas-Marin E."/>
            <person name="Kohn T."/>
            <person name="Peeters S.H."/>
            <person name="Heuer A."/>
            <person name="Rast P."/>
            <person name="Oberbeckmann S."/>
            <person name="Bunk B."/>
            <person name="Jeske O."/>
            <person name="Meyerdierks A."/>
            <person name="Storesund J.E."/>
            <person name="Kallscheuer N."/>
            <person name="Luecker S."/>
            <person name="Lage O.M."/>
            <person name="Pohl T."/>
            <person name="Merkel B.J."/>
            <person name="Hornburger P."/>
            <person name="Mueller R.-W."/>
            <person name="Bruemmer F."/>
            <person name="Labrenz M."/>
            <person name="Spormann A.M."/>
            <person name="Op den Camp H."/>
            <person name="Overmann J."/>
            <person name="Amann R."/>
            <person name="Jetten M.S.M."/>
            <person name="Mascher T."/>
            <person name="Medema M.H."/>
            <person name="Devos D.P."/>
            <person name="Kaster A.-K."/>
            <person name="Ovreas L."/>
            <person name="Rohde M."/>
            <person name="Galperin M.Y."/>
            <person name="Jogler C."/>
        </authorList>
    </citation>
    <scope>NUCLEOTIDE SEQUENCE [LARGE SCALE GENOMIC DNA]</scope>
    <source>
        <strain evidence="3 4">Enr17</strain>
    </source>
</reference>
<keyword evidence="1" id="KW-1133">Transmembrane helix</keyword>
<accession>A0A518IK19</accession>
<feature type="domain" description="Peptidase M56" evidence="2">
    <location>
        <begin position="18"/>
        <end position="331"/>
    </location>
</feature>
<organism evidence="3 4">
    <name type="scientific">Gimesia fumaroli</name>
    <dbReference type="NCBI Taxonomy" id="2527976"/>
    <lineage>
        <taxon>Bacteria</taxon>
        <taxon>Pseudomonadati</taxon>
        <taxon>Planctomycetota</taxon>
        <taxon>Planctomycetia</taxon>
        <taxon>Planctomycetales</taxon>
        <taxon>Planctomycetaceae</taxon>
        <taxon>Gimesia</taxon>
    </lineage>
</organism>
<dbReference type="CDD" id="cd07341">
    <property type="entry name" value="M56_BlaR1_MecR1_like"/>
    <property type="match status" value="1"/>
</dbReference>
<dbReference type="PANTHER" id="PTHR34978:SF3">
    <property type="entry name" value="SLR0241 PROTEIN"/>
    <property type="match status" value="1"/>
</dbReference>
<dbReference type="PANTHER" id="PTHR34978">
    <property type="entry name" value="POSSIBLE SENSOR-TRANSDUCER PROTEIN BLAR"/>
    <property type="match status" value="1"/>
</dbReference>
<dbReference type="InterPro" id="IPR052173">
    <property type="entry name" value="Beta-lactam_resp_regulator"/>
</dbReference>
<dbReference type="OrthoDB" id="219918at2"/>
<dbReference type="InterPro" id="IPR008756">
    <property type="entry name" value="Peptidase_M56"/>
</dbReference>
<evidence type="ECO:0000313" key="4">
    <source>
        <dbReference type="Proteomes" id="UP000318313"/>
    </source>
</evidence>
<feature type="transmembrane region" description="Helical" evidence="1">
    <location>
        <begin position="42"/>
        <end position="58"/>
    </location>
</feature>
<feature type="transmembrane region" description="Helical" evidence="1">
    <location>
        <begin position="363"/>
        <end position="387"/>
    </location>
</feature>
<gene>
    <name evidence="3" type="primary">blaR1_19</name>
    <name evidence="3" type="ORF">Enr17x_54840</name>
</gene>
<evidence type="ECO:0000259" key="2">
    <source>
        <dbReference type="Pfam" id="PF05569"/>
    </source>
</evidence>
<dbReference type="KEGG" id="gfm:Enr17x_54840"/>
<dbReference type="EMBL" id="CP037452">
    <property type="protein sequence ID" value="QDV53409.1"/>
    <property type="molecule type" value="Genomic_DNA"/>
</dbReference>
<dbReference type="Pfam" id="PF05569">
    <property type="entry name" value="Peptidase_M56"/>
    <property type="match status" value="1"/>
</dbReference>